<keyword evidence="8" id="KW-1185">Reference proteome</keyword>
<dbReference type="Proteomes" id="UP001595818">
    <property type="component" value="Unassembled WGS sequence"/>
</dbReference>
<keyword evidence="2" id="KW-0479">Metal-binding</keyword>
<dbReference type="PANTHER" id="PTHR42693:SF53">
    <property type="entry name" value="ENDO-4-O-SULFATASE"/>
    <property type="match status" value="1"/>
</dbReference>
<evidence type="ECO:0000256" key="5">
    <source>
        <dbReference type="SAM" id="SignalP"/>
    </source>
</evidence>
<comment type="similarity">
    <text evidence="1">Belongs to the sulfatase family.</text>
</comment>
<accession>A0ABV9SX95</accession>
<feature type="domain" description="Sulfatase N-terminal" evidence="6">
    <location>
        <begin position="30"/>
        <end position="346"/>
    </location>
</feature>
<proteinExistence type="inferred from homology"/>
<dbReference type="RefSeq" id="WP_377062006.1">
    <property type="nucleotide sequence ID" value="NZ_JBHSJJ010000002.1"/>
</dbReference>
<gene>
    <name evidence="7" type="ORF">ACFPFU_04680</name>
</gene>
<dbReference type="Pfam" id="PF00884">
    <property type="entry name" value="Sulfatase"/>
    <property type="match status" value="1"/>
</dbReference>
<dbReference type="InterPro" id="IPR050738">
    <property type="entry name" value="Sulfatase"/>
</dbReference>
<dbReference type="PROSITE" id="PS00523">
    <property type="entry name" value="SULFATASE_1"/>
    <property type="match status" value="1"/>
</dbReference>
<dbReference type="InterPro" id="IPR017850">
    <property type="entry name" value="Alkaline_phosphatase_core_sf"/>
</dbReference>
<evidence type="ECO:0000313" key="7">
    <source>
        <dbReference type="EMBL" id="MFC4870971.1"/>
    </source>
</evidence>
<feature type="chain" id="PRO_5045456597" evidence="5">
    <location>
        <begin position="18"/>
        <end position="504"/>
    </location>
</feature>
<dbReference type="EMBL" id="JBHSJJ010000002">
    <property type="protein sequence ID" value="MFC4870971.1"/>
    <property type="molecule type" value="Genomic_DNA"/>
</dbReference>
<feature type="signal peptide" evidence="5">
    <location>
        <begin position="1"/>
        <end position="17"/>
    </location>
</feature>
<reference evidence="8" key="1">
    <citation type="journal article" date="2019" name="Int. J. Syst. Evol. Microbiol.">
        <title>The Global Catalogue of Microorganisms (GCM) 10K type strain sequencing project: providing services to taxonomists for standard genome sequencing and annotation.</title>
        <authorList>
            <consortium name="The Broad Institute Genomics Platform"/>
            <consortium name="The Broad Institute Genome Sequencing Center for Infectious Disease"/>
            <person name="Wu L."/>
            <person name="Ma J."/>
        </authorList>
    </citation>
    <scope>NUCLEOTIDE SEQUENCE [LARGE SCALE GENOMIC DNA]</scope>
    <source>
        <strain evidence="8">CGMCC 4.7466</strain>
    </source>
</reference>
<evidence type="ECO:0000256" key="1">
    <source>
        <dbReference type="ARBA" id="ARBA00008779"/>
    </source>
</evidence>
<evidence type="ECO:0000256" key="3">
    <source>
        <dbReference type="ARBA" id="ARBA00022801"/>
    </source>
</evidence>
<dbReference type="InterPro" id="IPR024607">
    <property type="entry name" value="Sulfatase_CS"/>
</dbReference>
<evidence type="ECO:0000313" key="8">
    <source>
        <dbReference type="Proteomes" id="UP001595818"/>
    </source>
</evidence>
<comment type="caution">
    <text evidence="7">The sequence shown here is derived from an EMBL/GenBank/DDBJ whole genome shotgun (WGS) entry which is preliminary data.</text>
</comment>
<keyword evidence="3" id="KW-0378">Hydrolase</keyword>
<keyword evidence="5" id="KW-0732">Signal</keyword>
<dbReference type="SUPFAM" id="SSF53649">
    <property type="entry name" value="Alkaline phosphatase-like"/>
    <property type="match status" value="1"/>
</dbReference>
<evidence type="ECO:0000256" key="2">
    <source>
        <dbReference type="ARBA" id="ARBA00022723"/>
    </source>
</evidence>
<protein>
    <submittedName>
        <fullName evidence="7">Sulfatase</fullName>
    </submittedName>
</protein>
<dbReference type="Gene3D" id="3.40.720.10">
    <property type="entry name" value="Alkaline Phosphatase, subunit A"/>
    <property type="match status" value="1"/>
</dbReference>
<dbReference type="InterPro" id="IPR000917">
    <property type="entry name" value="Sulfatase_N"/>
</dbReference>
<name>A0ABV9SX95_9BACT</name>
<sequence>MMNFPVFVLCLFMVFFAASCTEKEDNPPLPNIILLMGDDHGWDETAYNGHPHLKTPVLDEMAAKGLRMDRFYSASPVCSPTRGSVITGRHPNRYGTFSAGWSIRPEEISIAHLMKQAGYATAHFGKWHLGPVKAESPTNPGAMGFDEWVSHDNFFEMDPTFSVNGADPVVFRGEGSEVVVAEAIKFIEKAKTNQQPFFVVIWYGSPHEPYSGLPEDLALYDNLPEAYNERMVKLTSNETGQQVERPQGEVLRERFAEITAMDRSIGQMRDYLEDKGLRDNTLLWYFGDNGTPQEGNATVPFRGEKGRVYEGGVRVPSVLEWPSRIHEPLVSGMNAVTSDVLPTLCEIINQPLPDRPLDGISLIPMLEGITEERPVPIAFWNGRARQQAADVREPYIDLELQKGTTPLVKLMDGIATRNFHNFRHPDIREEDFGGPRALLDNRYKLVIHGETGEEARRELFDIVEDPAEENNLWESHSETGKNMERQLRDWQQSVLESLVGEDYR</sequence>
<organism evidence="7 8">
    <name type="scientific">Negadavirga shengliensis</name>
    <dbReference type="NCBI Taxonomy" id="1389218"/>
    <lineage>
        <taxon>Bacteria</taxon>
        <taxon>Pseudomonadati</taxon>
        <taxon>Bacteroidota</taxon>
        <taxon>Cytophagia</taxon>
        <taxon>Cytophagales</taxon>
        <taxon>Cyclobacteriaceae</taxon>
        <taxon>Negadavirga</taxon>
    </lineage>
</organism>
<dbReference type="PANTHER" id="PTHR42693">
    <property type="entry name" value="ARYLSULFATASE FAMILY MEMBER"/>
    <property type="match status" value="1"/>
</dbReference>
<keyword evidence="4" id="KW-0106">Calcium</keyword>
<evidence type="ECO:0000256" key="4">
    <source>
        <dbReference type="ARBA" id="ARBA00022837"/>
    </source>
</evidence>
<evidence type="ECO:0000259" key="6">
    <source>
        <dbReference type="Pfam" id="PF00884"/>
    </source>
</evidence>
<dbReference type="Gene3D" id="3.30.1120.10">
    <property type="match status" value="1"/>
</dbReference>